<evidence type="ECO:0000259" key="11">
    <source>
        <dbReference type="PROSITE" id="PS01178"/>
    </source>
</evidence>
<comment type="subcellular location">
    <subcellularLocation>
        <location evidence="1">Secreted</location>
    </subcellularLocation>
</comment>
<dbReference type="SMART" id="SM01361">
    <property type="entry name" value="A2M_recep"/>
    <property type="match status" value="1"/>
</dbReference>
<comment type="similarity">
    <text evidence="2">Belongs to the protease inhibitor I39 (alpha-2-macroglobulin) family.</text>
</comment>
<dbReference type="Pfam" id="PF00207">
    <property type="entry name" value="A2M"/>
    <property type="match status" value="1"/>
</dbReference>
<dbReference type="GeneTree" id="ENSGT00940000155739"/>
<dbReference type="InterPro" id="IPR047565">
    <property type="entry name" value="Alpha-macroglob_thiol-ester_cl"/>
</dbReference>
<accession>A0A8C7VRX3</accession>
<dbReference type="FunFam" id="2.60.40.690:FF:000002">
    <property type="entry name" value="Complement C4 isoform-A"/>
    <property type="match status" value="1"/>
</dbReference>
<dbReference type="GO" id="GO:0005615">
    <property type="term" value="C:extracellular space"/>
    <property type="evidence" value="ECO:0007669"/>
    <property type="project" value="InterPro"/>
</dbReference>
<keyword evidence="13" id="KW-1185">Reference proteome</keyword>
<name>A0A8C7VRX3_ONCMY</name>
<feature type="domain" description="Anaphylatoxin-like" evidence="11">
    <location>
        <begin position="677"/>
        <end position="713"/>
    </location>
</feature>
<dbReference type="Pfam" id="PF01821">
    <property type="entry name" value="ANATO"/>
    <property type="match status" value="1"/>
</dbReference>
<dbReference type="Pfam" id="PF07678">
    <property type="entry name" value="TED_complement"/>
    <property type="match status" value="1"/>
</dbReference>
<keyword evidence="3" id="KW-0964">Secreted</keyword>
<organism evidence="12 13">
    <name type="scientific">Oncorhynchus mykiss</name>
    <name type="common">Rainbow trout</name>
    <name type="synonym">Salmo gairdneri</name>
    <dbReference type="NCBI Taxonomy" id="8022"/>
    <lineage>
        <taxon>Eukaryota</taxon>
        <taxon>Metazoa</taxon>
        <taxon>Chordata</taxon>
        <taxon>Craniata</taxon>
        <taxon>Vertebrata</taxon>
        <taxon>Euteleostomi</taxon>
        <taxon>Actinopterygii</taxon>
        <taxon>Neopterygii</taxon>
        <taxon>Teleostei</taxon>
        <taxon>Protacanthopterygii</taxon>
        <taxon>Salmoniformes</taxon>
        <taxon>Salmonidae</taxon>
        <taxon>Salmoninae</taxon>
        <taxon>Oncorhynchus</taxon>
    </lineage>
</organism>
<evidence type="ECO:0000313" key="13">
    <source>
        <dbReference type="Proteomes" id="UP000694395"/>
    </source>
</evidence>
<keyword evidence="8" id="KW-0325">Glycoprotein</keyword>
<dbReference type="InterPro" id="IPR036595">
    <property type="entry name" value="A-macroglobulin_rcpt-bd_sf"/>
</dbReference>
<dbReference type="InterPro" id="IPR019742">
    <property type="entry name" value="MacrogloblnA2_CS"/>
</dbReference>
<reference evidence="12" key="1">
    <citation type="submission" date="2020-07" db="EMBL/GenBank/DDBJ databases">
        <title>A long reads based de novo assembly of the rainbow trout Arlee double haploid line genome.</title>
        <authorList>
            <person name="Gao G."/>
            <person name="Palti Y."/>
        </authorList>
    </citation>
    <scope>NUCLEOTIDE SEQUENCE [LARGE SCALE GENOMIC DNA]</scope>
</reference>
<evidence type="ECO:0000256" key="6">
    <source>
        <dbReference type="ARBA" id="ARBA00022900"/>
    </source>
</evidence>
<evidence type="ECO:0000256" key="3">
    <source>
        <dbReference type="ARBA" id="ARBA00022525"/>
    </source>
</evidence>
<dbReference type="SUPFAM" id="SSF48239">
    <property type="entry name" value="Terpenoid cyclases/Protein prenyltransferases"/>
    <property type="match status" value="1"/>
</dbReference>
<dbReference type="SMART" id="SM01419">
    <property type="entry name" value="Thiol-ester_cl"/>
    <property type="match status" value="1"/>
</dbReference>
<dbReference type="Gene3D" id="2.20.130.20">
    <property type="match status" value="1"/>
</dbReference>
<dbReference type="PROSITE" id="PS00477">
    <property type="entry name" value="ALPHA_2_MACROGLOBULIN"/>
    <property type="match status" value="1"/>
</dbReference>
<dbReference type="Pfam" id="PF17791">
    <property type="entry name" value="MG3"/>
    <property type="match status" value="1"/>
</dbReference>
<dbReference type="Pfam" id="PF01835">
    <property type="entry name" value="MG2"/>
    <property type="match status" value="1"/>
</dbReference>
<dbReference type="Gene3D" id="1.20.91.20">
    <property type="entry name" value="Anaphylotoxins (complement system)"/>
    <property type="match status" value="1"/>
</dbReference>
<protein>
    <submittedName>
        <fullName evidence="12">Complement component 4</fullName>
    </submittedName>
</protein>
<dbReference type="InterPro" id="IPR001599">
    <property type="entry name" value="Macroglobln_a2"/>
</dbReference>
<dbReference type="CDD" id="cd00017">
    <property type="entry name" value="ANATO"/>
    <property type="match status" value="1"/>
</dbReference>
<evidence type="ECO:0000256" key="1">
    <source>
        <dbReference type="ARBA" id="ARBA00004613"/>
    </source>
</evidence>
<dbReference type="Gene3D" id="1.50.10.20">
    <property type="match status" value="1"/>
</dbReference>
<dbReference type="Gene3D" id="6.20.50.160">
    <property type="match status" value="1"/>
</dbReference>
<evidence type="ECO:0000256" key="2">
    <source>
        <dbReference type="ARBA" id="ARBA00010952"/>
    </source>
</evidence>
<dbReference type="Gene3D" id="2.60.40.10">
    <property type="entry name" value="Immunoglobulins"/>
    <property type="match status" value="2"/>
</dbReference>
<dbReference type="Gene3D" id="2.60.40.1930">
    <property type="match status" value="3"/>
</dbReference>
<reference evidence="12" key="2">
    <citation type="submission" date="2025-08" db="UniProtKB">
        <authorList>
            <consortium name="Ensembl"/>
        </authorList>
    </citation>
    <scope>IDENTIFICATION</scope>
</reference>
<dbReference type="PROSITE" id="PS01177">
    <property type="entry name" value="ANAPHYLATOXIN_1"/>
    <property type="match status" value="1"/>
</dbReference>
<evidence type="ECO:0000256" key="4">
    <source>
        <dbReference type="ARBA" id="ARBA00022690"/>
    </source>
</evidence>
<dbReference type="SMART" id="SM00104">
    <property type="entry name" value="ANATO"/>
    <property type="match status" value="1"/>
</dbReference>
<dbReference type="Pfam" id="PF17790">
    <property type="entry name" value="MG1"/>
    <property type="match status" value="1"/>
</dbReference>
<dbReference type="InterPro" id="IPR008930">
    <property type="entry name" value="Terpenoid_cyclase/PrenylTrfase"/>
</dbReference>
<dbReference type="Gene3D" id="2.60.120.1540">
    <property type="match status" value="1"/>
</dbReference>
<dbReference type="SUPFAM" id="SSF50242">
    <property type="entry name" value="TIMP-like"/>
    <property type="match status" value="1"/>
</dbReference>
<dbReference type="InterPro" id="IPR011626">
    <property type="entry name" value="Alpha-macroglobulin_TED"/>
</dbReference>
<feature type="chain" id="PRO_5035473151" evidence="10">
    <location>
        <begin position="17"/>
        <end position="1613"/>
    </location>
</feature>
<dbReference type="CDD" id="cd02896">
    <property type="entry name" value="complement_C3_C4_C5"/>
    <property type="match status" value="1"/>
</dbReference>
<feature type="signal peptide" evidence="10">
    <location>
        <begin position="1"/>
        <end position="16"/>
    </location>
</feature>
<dbReference type="Proteomes" id="UP000694395">
    <property type="component" value="Chromosome 24"/>
</dbReference>
<proteinExistence type="inferred from homology"/>
<evidence type="ECO:0000256" key="10">
    <source>
        <dbReference type="SAM" id="SignalP"/>
    </source>
</evidence>
<dbReference type="InterPro" id="IPR008993">
    <property type="entry name" value="TIMP-like_OB-fold"/>
</dbReference>
<keyword evidence="7" id="KW-1015">Disulfide bond</keyword>
<dbReference type="Pfam" id="PF07703">
    <property type="entry name" value="A2M_BRD"/>
    <property type="match status" value="1"/>
</dbReference>
<dbReference type="Pfam" id="PF07677">
    <property type="entry name" value="A2M_recep"/>
    <property type="match status" value="1"/>
</dbReference>
<dbReference type="PROSITE" id="PS01178">
    <property type="entry name" value="ANAPHYLATOXIN_2"/>
    <property type="match status" value="1"/>
</dbReference>
<dbReference type="PANTHER" id="PTHR11412">
    <property type="entry name" value="MACROGLOBULIN / COMPLEMENT"/>
    <property type="match status" value="1"/>
</dbReference>
<dbReference type="SUPFAM" id="SSF49410">
    <property type="entry name" value="Alpha-macroglobulin receptor domain"/>
    <property type="match status" value="1"/>
</dbReference>
<evidence type="ECO:0000256" key="9">
    <source>
        <dbReference type="SAM" id="MobiDB-lite"/>
    </source>
</evidence>
<dbReference type="InterPro" id="IPR000020">
    <property type="entry name" value="Anaphylatoxin/fibulin"/>
</dbReference>
<dbReference type="InterPro" id="IPR011625">
    <property type="entry name" value="A2M_N_BRD"/>
</dbReference>
<feature type="compositionally biased region" description="Acidic residues" evidence="9">
    <location>
        <begin position="1328"/>
        <end position="1337"/>
    </location>
</feature>
<dbReference type="InterPro" id="IPR050473">
    <property type="entry name" value="A2M/Complement_sys"/>
</dbReference>
<feature type="region of interest" description="Disordered" evidence="9">
    <location>
        <begin position="1328"/>
        <end position="1347"/>
    </location>
</feature>
<dbReference type="InterPro" id="IPR013783">
    <property type="entry name" value="Ig-like_fold"/>
</dbReference>
<dbReference type="FunFam" id="2.60.40.1930:FF:000001">
    <property type="entry name" value="CD109 isoform 3"/>
    <property type="match status" value="1"/>
</dbReference>
<dbReference type="SMART" id="SM01359">
    <property type="entry name" value="A2M_N_2"/>
    <property type="match status" value="1"/>
</dbReference>
<dbReference type="InterPro" id="IPR041555">
    <property type="entry name" value="MG3"/>
</dbReference>
<evidence type="ECO:0000256" key="7">
    <source>
        <dbReference type="ARBA" id="ARBA00023157"/>
    </source>
</evidence>
<keyword evidence="4" id="KW-0646">Protease inhibitor</keyword>
<dbReference type="GO" id="GO:0006956">
    <property type="term" value="P:complement activation"/>
    <property type="evidence" value="ECO:0007669"/>
    <property type="project" value="TreeGrafter"/>
</dbReference>
<evidence type="ECO:0000256" key="8">
    <source>
        <dbReference type="ARBA" id="ARBA00023180"/>
    </source>
</evidence>
<dbReference type="FunFam" id="2.60.40.1940:FF:000001">
    <property type="entry name" value="Complement component C3"/>
    <property type="match status" value="1"/>
</dbReference>
<dbReference type="Ensembl" id="ENSOMYT00000050129.2">
    <property type="protein sequence ID" value="ENSOMYP00000046074.2"/>
    <property type="gene ID" value="ENSOMYG00000020906.2"/>
</dbReference>
<keyword evidence="5 10" id="KW-0732">Signal</keyword>
<dbReference type="InterPro" id="IPR041425">
    <property type="entry name" value="C3/4/5_MG1"/>
</dbReference>
<keyword evidence="6" id="KW-0722">Serine protease inhibitor</keyword>
<dbReference type="InterPro" id="IPR002890">
    <property type="entry name" value="MG2"/>
</dbReference>
<evidence type="ECO:0000313" key="12">
    <source>
        <dbReference type="Ensembl" id="ENSOMYP00000046074.2"/>
    </source>
</evidence>
<dbReference type="GO" id="GO:0004867">
    <property type="term" value="F:serine-type endopeptidase inhibitor activity"/>
    <property type="evidence" value="ECO:0007669"/>
    <property type="project" value="UniProtKB-KW"/>
</dbReference>
<dbReference type="InterPro" id="IPR009048">
    <property type="entry name" value="A-macroglobulin_rcpt-bd"/>
</dbReference>
<sequence length="1613" mass="179597">MCVCVCLCSCVRVCVCVCVYVCVCVCLFVFMCACVCRCLITAPNIVHLGVEETVTVQLQGAIKPTQYTLYFLYQTANNKVLSEKKHVTLNEANGYQAVVKMRVGIQKKIVPFIQLATETNDDFLPKKKTILLSTKKGYVFIQTDKPIYNPGENVNFRVFTLDNYLLPVDESINVKIFNSKGLLVYNQVLHSSKLLQRNIMIPDVETAGHWKIVAAFTNYPMSNSSVEFEVKEYVLPMFEVKIAALKPYYLLTEDSFQFNVSARYTYGKGVNGIAYVRFGLINQEGKRTHLPGLENKTSIQDGVASITLPTEDLRGKAGKQSIPHMEGCNLYIAVTALETASGDLEEAESTSVKIVTSPYIIDMSKTKEYFTPGGKFSILATTTHPDGSPAPDLRMRASVSVTSVEGTQSVKMEGSGNSKGEAVLAFEVPKLMFAEGAEEEVIVGDAKMTVSAVQSEGNSYLSVEIEHVTLEPGGTMTVTLRDITPPGTPRPAYIYYMVLSKGRVVQMNRVQRTELTTFSLPYSLDLVPSFRLVAYYFTQAPEKTTIVADSVWADAKDICKGQIEILPFKEHKPADLVTVVVRTDQGDKVALAAVDTAVYILNKNNKLTPEKMFAYMNSYDLACSMGGGRNSQSVLQDAGLAFITNCGDTEGQVRKGTLDTLFLSAVNRYQEPVEKRCCHDGARLNSLGLSCESRHSKTIHKSAPCRTAFLKCCRDATMLRRNITKIKNTYSLAKSTVLYYIIILVAIDEVSVHLRSYFPQTWMWGIVDVGVAVPDSITTWEVQAVGISKTKGFCIAEPKPLVVFQDFFVSLRLPYSVKRNEQLQMKAVVFNYRTDLELAWVEGLCSAGGDRGDKQVVTVPGNSAVPVYFTVVPLVIGNIPIHVDAYTKTARDQIKKDLKVTGEGELVSIQQEYNIDGKGNVGNLSHHTHVGGVMGESVENCLNLDGVDQLISLPKGCAEQTMVTMSPAIHAMRYLDATGQWVDLKAERRDEAQAMIQTGYGRILTFKKTDGSYGAFLSTPSSVWLTAFIAKELSQCRDVISVEDSYIQQSISYLVSKQLSSGGFTDPNPLYDRFEGEVSLTAFVLIAMNHAVALYPEGKGSEMRQAMEKAKAYLESKLDSLQRPFSVAITSYALSLTSPGGDSASMAQTKLRALAHSDNGQLSGETRANQVPQAQAISVETTAYALLQTVAEGDMTYATCIARWLTEQRQYGGGFRSTQDTVVALEALAKYSIKDNDVQDLDLNVEMCYQNGNKQRVHLTKRNALTLSAFQVRLSLEFKQLFVLCHQVVQTYRTLERMDLFCGFYSLNVSVEGEVKYRKKADDGPELDDYYNYESDGDGNPSDEPMSRMEWFDLRTRRKRHTPQEEEREKSLVYTVCVGLTSGNSTGMVIVDISLLSGLKPNMQDLEENVKGTEKYIDHYDIAPNKVFLYFAEITEEPQCVAFRAKQISPMGLVQPAAAVVFDYYNPERRCTVFYSSPQKSNMISKICQDNMCSCAEGGCPKKKVTYSKAMEKETRRSFACFSPIVNYVYVVKFVNSSDDGVFQHYTTLLTKILQTGELVHYIGKRVPVYVLDNEMWLEEIPEERKCKATKNRKACNMLKDFMKQYEVNQCSI</sequence>
<dbReference type="FunFam" id="6.20.50.160:FF:000001">
    <property type="entry name" value="Complement component 4"/>
    <property type="match status" value="1"/>
</dbReference>
<dbReference type="Gene3D" id="2.60.40.1940">
    <property type="match status" value="1"/>
</dbReference>
<dbReference type="Gene3D" id="2.40.50.120">
    <property type="match status" value="2"/>
</dbReference>
<dbReference type="InterPro" id="IPR018081">
    <property type="entry name" value="Anaphylatoxin_comp_syst"/>
</dbReference>
<evidence type="ECO:0000256" key="5">
    <source>
        <dbReference type="ARBA" id="ARBA00022729"/>
    </source>
</evidence>
<dbReference type="SUPFAM" id="SSF47686">
    <property type="entry name" value="Anaphylotoxins (complement system)"/>
    <property type="match status" value="1"/>
</dbReference>
<reference evidence="12" key="3">
    <citation type="submission" date="2025-09" db="UniProtKB">
        <authorList>
            <consortium name="Ensembl"/>
        </authorList>
    </citation>
    <scope>IDENTIFICATION</scope>
</reference>
<dbReference type="Gene3D" id="2.60.40.690">
    <property type="entry name" value="Alpha-macroglobulin, receptor-binding domain"/>
    <property type="match status" value="1"/>
</dbReference>
<dbReference type="SMART" id="SM01360">
    <property type="entry name" value="A2M"/>
    <property type="match status" value="1"/>
</dbReference>
<dbReference type="PANTHER" id="PTHR11412:SF86">
    <property type="entry name" value="COMPLEMENT C4-A-RELATED"/>
    <property type="match status" value="1"/>
</dbReference>